<feature type="domain" description="FAD-binding" evidence="8">
    <location>
        <begin position="6"/>
        <end position="325"/>
    </location>
</feature>
<dbReference type="SUPFAM" id="SSF51905">
    <property type="entry name" value="FAD/NAD(P)-binding domain"/>
    <property type="match status" value="1"/>
</dbReference>
<evidence type="ECO:0000256" key="5">
    <source>
        <dbReference type="ARBA" id="ARBA00022827"/>
    </source>
</evidence>
<evidence type="ECO:0000259" key="8">
    <source>
        <dbReference type="Pfam" id="PF01494"/>
    </source>
</evidence>
<dbReference type="NCBIfam" id="TIGR01988">
    <property type="entry name" value="Ubi-OHases"/>
    <property type="match status" value="1"/>
</dbReference>
<dbReference type="UniPathway" id="UPA00232"/>
<dbReference type="STRING" id="1513271.XM47_17535"/>
<keyword evidence="4" id="KW-0285">Flavoprotein</keyword>
<dbReference type="RefSeq" id="WP_048695466.1">
    <property type="nucleotide sequence ID" value="NZ_KQ130509.1"/>
</dbReference>
<dbReference type="GO" id="GO:0071949">
    <property type="term" value="F:FAD binding"/>
    <property type="evidence" value="ECO:0007669"/>
    <property type="project" value="InterPro"/>
</dbReference>
<dbReference type="AlphaFoldDB" id="A0A0J8GT43"/>
<evidence type="ECO:0000256" key="7">
    <source>
        <dbReference type="ARBA" id="ARBA00023033"/>
    </source>
</evidence>
<keyword evidence="7" id="KW-0503">Monooxygenase</keyword>
<comment type="pathway">
    <text evidence="2">Cofactor biosynthesis; ubiquinone biosynthesis.</text>
</comment>
<dbReference type="InterPro" id="IPR002938">
    <property type="entry name" value="FAD-bd"/>
</dbReference>
<dbReference type="Pfam" id="PF01494">
    <property type="entry name" value="FAD_binding_3"/>
    <property type="match status" value="1"/>
</dbReference>
<comment type="caution">
    <text evidence="9">The sequence shown here is derived from an EMBL/GenBank/DDBJ whole genome shotgun (WGS) entry which is preliminary data.</text>
</comment>
<keyword evidence="6" id="KW-0560">Oxidoreductase</keyword>
<evidence type="ECO:0000256" key="6">
    <source>
        <dbReference type="ARBA" id="ARBA00023002"/>
    </source>
</evidence>
<dbReference type="PANTHER" id="PTHR43876:SF7">
    <property type="entry name" value="UBIQUINONE BIOSYNTHESIS MONOOXYGENASE COQ6, MITOCHONDRIAL"/>
    <property type="match status" value="1"/>
</dbReference>
<dbReference type="OrthoDB" id="9769565at2"/>
<dbReference type="GO" id="GO:0006744">
    <property type="term" value="P:ubiquinone biosynthetic process"/>
    <property type="evidence" value="ECO:0007669"/>
    <property type="project" value="UniProtKB-UniPathway"/>
</dbReference>
<dbReference type="PANTHER" id="PTHR43876">
    <property type="entry name" value="UBIQUINONE BIOSYNTHESIS MONOOXYGENASE COQ6, MITOCHONDRIAL"/>
    <property type="match status" value="1"/>
</dbReference>
<dbReference type="InterPro" id="IPR051205">
    <property type="entry name" value="UbiH/COQ6_monooxygenase"/>
</dbReference>
<evidence type="ECO:0000256" key="1">
    <source>
        <dbReference type="ARBA" id="ARBA00001974"/>
    </source>
</evidence>
<evidence type="ECO:0000313" key="10">
    <source>
        <dbReference type="Proteomes" id="UP000037600"/>
    </source>
</evidence>
<accession>A0A0J8GT43</accession>
<dbReference type="PROSITE" id="PS01304">
    <property type="entry name" value="UBIH"/>
    <property type="match status" value="1"/>
</dbReference>
<keyword evidence="10" id="KW-1185">Reference proteome</keyword>
<evidence type="ECO:0000256" key="4">
    <source>
        <dbReference type="ARBA" id="ARBA00022630"/>
    </source>
</evidence>
<keyword evidence="5" id="KW-0274">FAD</keyword>
<dbReference type="InterPro" id="IPR036188">
    <property type="entry name" value="FAD/NAD-bd_sf"/>
</dbReference>
<dbReference type="EMBL" id="LAZL01000039">
    <property type="protein sequence ID" value="KMT63873.1"/>
    <property type="molecule type" value="Genomic_DNA"/>
</dbReference>
<dbReference type="GO" id="GO:0019168">
    <property type="term" value="F:2-polyprenylphenol 6-hydroxylase activity"/>
    <property type="evidence" value="ECO:0007669"/>
    <property type="project" value="TreeGrafter"/>
</dbReference>
<dbReference type="Proteomes" id="UP000037600">
    <property type="component" value="Unassembled WGS sequence"/>
</dbReference>
<proteinExistence type="inferred from homology"/>
<name>A0A0J8GT43_9ALTE</name>
<evidence type="ECO:0000256" key="2">
    <source>
        <dbReference type="ARBA" id="ARBA00004749"/>
    </source>
</evidence>
<dbReference type="Gene3D" id="3.50.50.60">
    <property type="entry name" value="FAD/NAD(P)-binding domain"/>
    <property type="match status" value="2"/>
</dbReference>
<comment type="cofactor">
    <cofactor evidence="1">
        <name>FAD</name>
        <dbReference type="ChEBI" id="CHEBI:57692"/>
    </cofactor>
</comment>
<evidence type="ECO:0000256" key="3">
    <source>
        <dbReference type="ARBA" id="ARBA00005349"/>
    </source>
</evidence>
<sequence length="403" mass="43819">MIDKFDLVIVGAGIVGLTAALAVAKEGHQIAIVAPKLAEEALPEHAQRVSAINLASVNAYKNLNVWQGLLNSQRLSPYNQMQVWDKNSIGKIGFSAAEQNLSELGYIIENQLVENELIKALAELDNCRFYQTEVEQLDQDIEQALLKLATGELLQTKLLIGADGANSKLRTWLDIPLTFSDYGQTAIVATVQTELPHELTARQVFTPDGPLAFLPLVDSNLCSIVWSQTHQQADQLLALSDSEFNNKLTAAIDGNLGQCQIVNSRMSFPLTMRYAQSFIKDTCVLIGDAAHTIHPLAGQGANLGIIDALAIAEAANQQLSENGQINLVKLKQVMRWRQADAVERIAAMYVFKTGFSNDLLPLKIARAAALNLVDLIGPVKSKFIQAALGNTGRLPELAKTSLT</sequence>
<dbReference type="InterPro" id="IPR018168">
    <property type="entry name" value="Ubi_Hdrlase_CS"/>
</dbReference>
<organism evidence="9 10">
    <name type="scientific">Catenovulum maritimum</name>
    <dbReference type="NCBI Taxonomy" id="1513271"/>
    <lineage>
        <taxon>Bacteria</taxon>
        <taxon>Pseudomonadati</taxon>
        <taxon>Pseudomonadota</taxon>
        <taxon>Gammaproteobacteria</taxon>
        <taxon>Alteromonadales</taxon>
        <taxon>Alteromonadaceae</taxon>
        <taxon>Catenovulum</taxon>
    </lineage>
</organism>
<dbReference type="InterPro" id="IPR010971">
    <property type="entry name" value="UbiH/COQ6"/>
</dbReference>
<gene>
    <name evidence="9" type="ORF">XM47_17535</name>
</gene>
<dbReference type="PRINTS" id="PR00420">
    <property type="entry name" value="RNGMNOXGNASE"/>
</dbReference>
<protein>
    <recommendedName>
        <fullName evidence="8">FAD-binding domain-containing protein</fullName>
    </recommendedName>
</protein>
<comment type="similarity">
    <text evidence="3">Belongs to the UbiH/COQ6 family.</text>
</comment>
<reference evidence="9 10" key="1">
    <citation type="submission" date="2015-04" db="EMBL/GenBank/DDBJ databases">
        <title>Draft Genome Sequence of the Novel Agar-Digesting Marine Bacterium Q1.</title>
        <authorList>
            <person name="Li Y."/>
            <person name="Li D."/>
            <person name="Chen G."/>
            <person name="Du Z."/>
        </authorList>
    </citation>
    <scope>NUCLEOTIDE SEQUENCE [LARGE SCALE GENOMIC DNA]</scope>
    <source>
        <strain evidence="9 10">Q1</strain>
    </source>
</reference>
<evidence type="ECO:0000313" key="9">
    <source>
        <dbReference type="EMBL" id="KMT63873.1"/>
    </source>
</evidence>